<feature type="compositionally biased region" description="Polar residues" evidence="1">
    <location>
        <begin position="348"/>
        <end position="358"/>
    </location>
</feature>
<gene>
    <name evidence="2" type="ORF">WG66_15401</name>
</gene>
<feature type="region of interest" description="Disordered" evidence="1">
    <location>
        <begin position="118"/>
        <end position="151"/>
    </location>
</feature>
<reference evidence="2 3" key="1">
    <citation type="submission" date="2015-12" db="EMBL/GenBank/DDBJ databases">
        <title>Draft genome sequence of Moniliophthora roreri, the causal agent of frosty pod rot of cacao.</title>
        <authorList>
            <person name="Aime M.C."/>
            <person name="Diaz-Valderrama J.R."/>
            <person name="Kijpornyongpan T."/>
            <person name="Phillips-Mora W."/>
        </authorList>
    </citation>
    <scope>NUCLEOTIDE SEQUENCE [LARGE SCALE GENOMIC DNA]</scope>
    <source>
        <strain evidence="2 3">MCA 2952</strain>
    </source>
</reference>
<feature type="non-terminal residue" evidence="2">
    <location>
        <position position="586"/>
    </location>
</feature>
<proteinExistence type="predicted"/>
<evidence type="ECO:0000256" key="1">
    <source>
        <dbReference type="SAM" id="MobiDB-lite"/>
    </source>
</evidence>
<dbReference type="AlphaFoldDB" id="A0A0W0F6R2"/>
<evidence type="ECO:0000313" key="3">
    <source>
        <dbReference type="Proteomes" id="UP000054988"/>
    </source>
</evidence>
<protein>
    <submittedName>
        <fullName evidence="2">Uncharacterized protein</fullName>
    </submittedName>
</protein>
<dbReference type="EMBL" id="LATX01002270">
    <property type="protein sequence ID" value="KTB32026.1"/>
    <property type="molecule type" value="Genomic_DNA"/>
</dbReference>
<organism evidence="2 3">
    <name type="scientific">Moniliophthora roreri</name>
    <name type="common">Frosty pod rot fungus</name>
    <name type="synonym">Monilia roreri</name>
    <dbReference type="NCBI Taxonomy" id="221103"/>
    <lineage>
        <taxon>Eukaryota</taxon>
        <taxon>Fungi</taxon>
        <taxon>Dikarya</taxon>
        <taxon>Basidiomycota</taxon>
        <taxon>Agaricomycotina</taxon>
        <taxon>Agaricomycetes</taxon>
        <taxon>Agaricomycetidae</taxon>
        <taxon>Agaricales</taxon>
        <taxon>Marasmiineae</taxon>
        <taxon>Marasmiaceae</taxon>
        <taxon>Moniliophthora</taxon>
    </lineage>
</organism>
<accession>A0A0W0F6R2</accession>
<feature type="region of interest" description="Disordered" evidence="1">
    <location>
        <begin position="262"/>
        <end position="282"/>
    </location>
</feature>
<dbReference type="Proteomes" id="UP000054988">
    <property type="component" value="Unassembled WGS sequence"/>
</dbReference>
<feature type="region of interest" description="Disordered" evidence="1">
    <location>
        <begin position="322"/>
        <end position="385"/>
    </location>
</feature>
<evidence type="ECO:0000313" key="2">
    <source>
        <dbReference type="EMBL" id="KTB32026.1"/>
    </source>
</evidence>
<comment type="caution">
    <text evidence="2">The sequence shown here is derived from an EMBL/GenBank/DDBJ whole genome shotgun (WGS) entry which is preliminary data.</text>
</comment>
<feature type="compositionally biased region" description="Basic and acidic residues" evidence="1">
    <location>
        <begin position="120"/>
        <end position="131"/>
    </location>
</feature>
<name>A0A0W0F6R2_MONRR</name>
<sequence>MHILHSAFTTINREGNHWTTGARKPTSYHSFWMKLGSTPESAGCLYFQLAMIAALTTRYQLPNTRESLYWSIVDHRTHFWRQQVPPTPSFIRSQHLSHPLLLPHPTLLQCAKVLRVASENQREQRNRRSRAELGQLSDNEHNGGAVQSRRRHHHLHNVENPGSTILGSFGTSVITEQLIYLPKLSRSYKEGRRSWKKEGEEWWYRKAASSAVIHRCRDACIAATSHNPLHTKINDSSPTDLILNSYHKQALVRRRRLHSTPRDLWKSTRKPQPGTRLASYSSPAHYKNSLDFSSATNGIERLCSSRPVSSFPLTITTVREETKKGPRTCLGGSEGAEVGRRIGVVSGTRRQPPTTHTYTSRLSTPAPPSSSPTSKTSNSRFRGLSRPALPSRGCDFVSHPLFISYHHNDQQRLGKDYIQHGSRVEGRRRRREISCRAGHQAPRIHLLPLQRLRYPSLPPKHPKHCHFIRTSLNQNQPLPPQAITPEPPGQVSRGFFNILNTDMTSPKISDVFTRSRHPQHPFLLPQLLDSNTSTQRQRIPLTLSLSRLAGVYHPIFLLPLSTHSPSHPGPLAASVNKGNDEFVAAV</sequence>